<dbReference type="Gene3D" id="1.10.150.450">
    <property type="match status" value="1"/>
</dbReference>
<dbReference type="InterPro" id="IPR036412">
    <property type="entry name" value="HAD-like_sf"/>
</dbReference>
<dbReference type="InterPro" id="IPR006439">
    <property type="entry name" value="HAD-SF_hydro_IA"/>
</dbReference>
<dbReference type="SFLD" id="SFLDG01132">
    <property type="entry name" value="C1.5.3:_5'-Nucleotidase_Like"/>
    <property type="match status" value="1"/>
</dbReference>
<dbReference type="AlphaFoldDB" id="A0A6C1KQD9"/>
<reference evidence="1 2" key="1">
    <citation type="submission" date="2019-05" db="EMBL/GenBank/DDBJ databases">
        <authorList>
            <person name="Zhou X."/>
        </authorList>
    </citation>
    <scope>NUCLEOTIDE SEQUENCE [LARGE SCALE GENOMIC DNA]</scope>
    <source>
        <strain evidence="1 2">DSM 432</strain>
    </source>
</reference>
<dbReference type="PANTHER" id="PTHR12725">
    <property type="entry name" value="HALOACID DEHALOGENASE-LIKE HYDROLASE"/>
    <property type="match status" value="1"/>
</dbReference>
<protein>
    <submittedName>
        <fullName evidence="1">Pyrimidine 5'-nucleotidase</fullName>
    </submittedName>
</protein>
<dbReference type="InterPro" id="IPR010237">
    <property type="entry name" value="Pyr-5-nucltdase"/>
</dbReference>
<name>A0A6C1KQD9_XANAU</name>
<dbReference type="Pfam" id="PF00702">
    <property type="entry name" value="Hydrolase"/>
    <property type="match status" value="1"/>
</dbReference>
<sequence>MTLAPIRPFPGTPSVVFDAVDTWVFDLDNTLYPAHHDLWSQIDARMKGYISDLLGIPPEDAFRIQKDYYRRYGTSLRGLMIEHGVEPDAFLNHVHDVDLSGLDASPRLAAAIEALPGAKIVYTNGSERHARNVLEKLGMDAHFAAVHDIVAAEFHPKPTEEAYLRFLRAHGVDPTRSAMFEDLARNLEVPHRLGMVTVLVVPPGETVAARESWEFEGREDAYVDHITTDLAGFLETVARQAPPPVMEQD</sequence>
<dbReference type="NCBIfam" id="TIGR01509">
    <property type="entry name" value="HAD-SF-IA-v3"/>
    <property type="match status" value="1"/>
</dbReference>
<accession>A0A6C1KQD9</accession>
<comment type="caution">
    <text evidence="1">The sequence shown here is derived from an EMBL/GenBank/DDBJ whole genome shotgun (WGS) entry which is preliminary data.</text>
</comment>
<dbReference type="RefSeq" id="WP_138400798.1">
    <property type="nucleotide sequence ID" value="NZ_JBAFVI010000005.1"/>
</dbReference>
<dbReference type="SFLD" id="SFLDG01129">
    <property type="entry name" value="C1.5:_HAD__Beta-PGM__Phosphata"/>
    <property type="match status" value="1"/>
</dbReference>
<dbReference type="CDD" id="cd02604">
    <property type="entry name" value="HAD_5NT"/>
    <property type="match status" value="1"/>
</dbReference>
<dbReference type="Gene3D" id="3.40.50.1000">
    <property type="entry name" value="HAD superfamily/HAD-like"/>
    <property type="match status" value="1"/>
</dbReference>
<dbReference type="NCBIfam" id="TIGR01993">
    <property type="entry name" value="Pyr-5-nucltdase"/>
    <property type="match status" value="1"/>
</dbReference>
<dbReference type="Proteomes" id="UP000305131">
    <property type="component" value="Unassembled WGS sequence"/>
</dbReference>
<dbReference type="EMBL" id="VAUP01000035">
    <property type="protein sequence ID" value="TLX41936.1"/>
    <property type="molecule type" value="Genomic_DNA"/>
</dbReference>
<dbReference type="SFLD" id="SFLDS00003">
    <property type="entry name" value="Haloacid_Dehalogenase"/>
    <property type="match status" value="1"/>
</dbReference>
<dbReference type="SUPFAM" id="SSF56784">
    <property type="entry name" value="HAD-like"/>
    <property type="match status" value="1"/>
</dbReference>
<dbReference type="InterPro" id="IPR023214">
    <property type="entry name" value="HAD_sf"/>
</dbReference>
<gene>
    <name evidence="1" type="ORF">FBQ73_17705</name>
</gene>
<dbReference type="PANTHER" id="PTHR12725:SF117">
    <property type="entry name" value="HALOACID DEHALOGENASE-LIKE HYDROLASE"/>
    <property type="match status" value="1"/>
</dbReference>
<dbReference type="OrthoDB" id="9803141at2"/>
<organism evidence="1 2">
    <name type="scientific">Xanthobacter autotrophicus</name>
    <dbReference type="NCBI Taxonomy" id="280"/>
    <lineage>
        <taxon>Bacteria</taxon>
        <taxon>Pseudomonadati</taxon>
        <taxon>Pseudomonadota</taxon>
        <taxon>Alphaproteobacteria</taxon>
        <taxon>Hyphomicrobiales</taxon>
        <taxon>Xanthobacteraceae</taxon>
        <taxon>Xanthobacter</taxon>
    </lineage>
</organism>
<proteinExistence type="predicted"/>
<dbReference type="GeneID" id="95775292"/>
<evidence type="ECO:0000313" key="2">
    <source>
        <dbReference type="Proteomes" id="UP000305131"/>
    </source>
</evidence>
<evidence type="ECO:0000313" key="1">
    <source>
        <dbReference type="EMBL" id="TLX41936.1"/>
    </source>
</evidence>